<reference evidence="1 2" key="1">
    <citation type="submission" date="2021-06" db="EMBL/GenBank/DDBJ databases">
        <title>Caerostris darwini draft genome.</title>
        <authorList>
            <person name="Kono N."/>
            <person name="Arakawa K."/>
        </authorList>
    </citation>
    <scope>NUCLEOTIDE SEQUENCE [LARGE SCALE GENOMIC DNA]</scope>
</reference>
<keyword evidence="2" id="KW-1185">Reference proteome</keyword>
<dbReference type="EMBL" id="BPLQ01008196">
    <property type="protein sequence ID" value="GIY35692.1"/>
    <property type="molecule type" value="Genomic_DNA"/>
</dbReference>
<organism evidence="1 2">
    <name type="scientific">Caerostris darwini</name>
    <dbReference type="NCBI Taxonomy" id="1538125"/>
    <lineage>
        <taxon>Eukaryota</taxon>
        <taxon>Metazoa</taxon>
        <taxon>Ecdysozoa</taxon>
        <taxon>Arthropoda</taxon>
        <taxon>Chelicerata</taxon>
        <taxon>Arachnida</taxon>
        <taxon>Araneae</taxon>
        <taxon>Araneomorphae</taxon>
        <taxon>Entelegynae</taxon>
        <taxon>Araneoidea</taxon>
        <taxon>Araneidae</taxon>
        <taxon>Caerostris</taxon>
    </lineage>
</organism>
<dbReference type="AlphaFoldDB" id="A0AAV4SQF5"/>
<evidence type="ECO:0000313" key="2">
    <source>
        <dbReference type="Proteomes" id="UP001054837"/>
    </source>
</evidence>
<proteinExistence type="predicted"/>
<sequence length="143" mass="16206">MVWVGWLEEIARVDGTSWLPFVRRPRMPAKFSVRRVVTMVTGWGKGGKPKPQQMLQLLYHSPCSEDGERGRGGMEEIVGVGVAQVGFRSLEGPEWQQSFTSAVSLPWLRDGERRGVWPECQSHNRCCSFFINLLARRMERGAG</sequence>
<gene>
    <name evidence="1" type="ORF">CDAR_185241</name>
</gene>
<comment type="caution">
    <text evidence="1">The sequence shown here is derived from an EMBL/GenBank/DDBJ whole genome shotgun (WGS) entry which is preliminary data.</text>
</comment>
<dbReference type="Proteomes" id="UP001054837">
    <property type="component" value="Unassembled WGS sequence"/>
</dbReference>
<evidence type="ECO:0000313" key="1">
    <source>
        <dbReference type="EMBL" id="GIY35692.1"/>
    </source>
</evidence>
<protein>
    <submittedName>
        <fullName evidence="1">Uncharacterized protein</fullName>
    </submittedName>
</protein>
<accession>A0AAV4SQF5</accession>
<name>A0AAV4SQF5_9ARAC</name>